<keyword evidence="7" id="KW-0472">Membrane</keyword>
<dbReference type="PROSITE" id="PS50137">
    <property type="entry name" value="DS_RBD"/>
    <property type="match status" value="1"/>
</dbReference>
<dbReference type="PANTHER" id="PTHR47989">
    <property type="entry name" value="OS01G0750732 PROTEIN"/>
    <property type="match status" value="1"/>
</dbReference>
<feature type="region of interest" description="Disordered" evidence="6">
    <location>
        <begin position="468"/>
        <end position="505"/>
    </location>
</feature>
<keyword evidence="3" id="KW-0418">Kinase</keyword>
<evidence type="ECO:0000259" key="8">
    <source>
        <dbReference type="PROSITE" id="PS50011"/>
    </source>
</evidence>
<proteinExistence type="predicted"/>
<evidence type="ECO:0000256" key="7">
    <source>
        <dbReference type="SAM" id="Phobius"/>
    </source>
</evidence>
<dbReference type="PROSITE" id="PS50011">
    <property type="entry name" value="PROTEIN_KINASE_DOM"/>
    <property type="match status" value="1"/>
</dbReference>
<dbReference type="Pfam" id="PF00069">
    <property type="entry name" value="Pkinase"/>
    <property type="match status" value="1"/>
</dbReference>
<dbReference type="Gene3D" id="3.30.200.20">
    <property type="entry name" value="Phosphorylase Kinase, domain 1"/>
    <property type="match status" value="1"/>
</dbReference>
<keyword evidence="1" id="KW-0723">Serine/threonine-protein kinase</keyword>
<feature type="non-terminal residue" evidence="10">
    <location>
        <position position="1"/>
    </location>
</feature>
<evidence type="ECO:0008006" key="12">
    <source>
        <dbReference type="Google" id="ProtNLM"/>
    </source>
</evidence>
<dbReference type="InterPro" id="IPR011009">
    <property type="entry name" value="Kinase-like_dom_sf"/>
</dbReference>
<comment type="caution">
    <text evidence="10">The sequence shown here is derived from an EMBL/GenBank/DDBJ whole genome shotgun (WGS) entry which is preliminary data.</text>
</comment>
<dbReference type="InterPro" id="IPR014720">
    <property type="entry name" value="dsRBD_dom"/>
</dbReference>
<evidence type="ECO:0000256" key="1">
    <source>
        <dbReference type="ARBA" id="ARBA00022527"/>
    </source>
</evidence>
<keyword evidence="7" id="KW-1133">Transmembrane helix</keyword>
<dbReference type="Proteomes" id="UP000824890">
    <property type="component" value="Unassembled WGS sequence"/>
</dbReference>
<evidence type="ECO:0000256" key="6">
    <source>
        <dbReference type="SAM" id="MobiDB-lite"/>
    </source>
</evidence>
<dbReference type="PROSITE" id="PS00108">
    <property type="entry name" value="PROTEIN_KINASE_ST"/>
    <property type="match status" value="1"/>
</dbReference>
<accession>A0ABQ7Z878</accession>
<feature type="domain" description="DRBM" evidence="9">
    <location>
        <begin position="542"/>
        <end position="620"/>
    </location>
</feature>
<reference evidence="10 11" key="1">
    <citation type="submission" date="2021-05" db="EMBL/GenBank/DDBJ databases">
        <title>Genome Assembly of Synthetic Allotetraploid Brassica napus Reveals Homoeologous Exchanges between Subgenomes.</title>
        <authorList>
            <person name="Davis J.T."/>
        </authorList>
    </citation>
    <scope>NUCLEOTIDE SEQUENCE [LARGE SCALE GENOMIC DNA]</scope>
    <source>
        <strain evidence="11">cv. Da-Ae</strain>
        <tissue evidence="10">Seedling</tissue>
    </source>
</reference>
<organism evidence="10 11">
    <name type="scientific">Brassica napus</name>
    <name type="common">Rape</name>
    <dbReference type="NCBI Taxonomy" id="3708"/>
    <lineage>
        <taxon>Eukaryota</taxon>
        <taxon>Viridiplantae</taxon>
        <taxon>Streptophyta</taxon>
        <taxon>Embryophyta</taxon>
        <taxon>Tracheophyta</taxon>
        <taxon>Spermatophyta</taxon>
        <taxon>Magnoliopsida</taxon>
        <taxon>eudicotyledons</taxon>
        <taxon>Gunneridae</taxon>
        <taxon>Pentapetalae</taxon>
        <taxon>rosids</taxon>
        <taxon>malvids</taxon>
        <taxon>Brassicales</taxon>
        <taxon>Brassicaceae</taxon>
        <taxon>Brassiceae</taxon>
        <taxon>Brassica</taxon>
    </lineage>
</organism>
<dbReference type="Pfam" id="PF14709">
    <property type="entry name" value="DND1_DSRM"/>
    <property type="match status" value="1"/>
</dbReference>
<dbReference type="InterPro" id="IPR008271">
    <property type="entry name" value="Ser/Thr_kinase_AS"/>
</dbReference>
<evidence type="ECO:0000256" key="5">
    <source>
        <dbReference type="PROSITE-ProRule" id="PRU00266"/>
    </source>
</evidence>
<dbReference type="EMBL" id="JAGKQM010000016">
    <property type="protein sequence ID" value="KAH0876306.1"/>
    <property type="molecule type" value="Genomic_DNA"/>
</dbReference>
<dbReference type="InterPro" id="IPR000719">
    <property type="entry name" value="Prot_kinase_dom"/>
</dbReference>
<dbReference type="SUPFAM" id="SSF54768">
    <property type="entry name" value="dsRNA-binding domain-like"/>
    <property type="match status" value="1"/>
</dbReference>
<keyword evidence="4" id="KW-0067">ATP-binding</keyword>
<keyword evidence="3" id="KW-0808">Transferase</keyword>
<dbReference type="Gene3D" id="1.10.510.10">
    <property type="entry name" value="Transferase(Phosphotransferase) domain 1"/>
    <property type="match status" value="1"/>
</dbReference>
<evidence type="ECO:0000259" key="9">
    <source>
        <dbReference type="PROSITE" id="PS50137"/>
    </source>
</evidence>
<feature type="transmembrane region" description="Helical" evidence="7">
    <location>
        <begin position="66"/>
        <end position="89"/>
    </location>
</feature>
<dbReference type="SMART" id="SM00358">
    <property type="entry name" value="DSRM"/>
    <property type="match status" value="1"/>
</dbReference>
<feature type="domain" description="Protein kinase" evidence="8">
    <location>
        <begin position="147"/>
        <end position="418"/>
    </location>
</feature>
<evidence type="ECO:0000256" key="4">
    <source>
        <dbReference type="ARBA" id="ARBA00022840"/>
    </source>
</evidence>
<keyword evidence="7" id="KW-0812">Transmembrane</keyword>
<feature type="compositionally biased region" description="Polar residues" evidence="6">
    <location>
        <begin position="481"/>
        <end position="493"/>
    </location>
</feature>
<keyword evidence="5" id="KW-0694">RNA-binding</keyword>
<evidence type="ECO:0000256" key="2">
    <source>
        <dbReference type="ARBA" id="ARBA00022741"/>
    </source>
</evidence>
<protein>
    <recommendedName>
        <fullName evidence="12">Protein kinase domain-containing protein</fullName>
    </recommendedName>
</protein>
<dbReference type="SUPFAM" id="SSF56112">
    <property type="entry name" value="Protein kinase-like (PK-like)"/>
    <property type="match status" value="1"/>
</dbReference>
<dbReference type="SMART" id="SM00220">
    <property type="entry name" value="S_TKc"/>
    <property type="match status" value="1"/>
</dbReference>
<name>A0ABQ7Z878_BRANA</name>
<gene>
    <name evidence="10" type="ORF">HID58_073668</name>
</gene>
<dbReference type="Gene3D" id="3.30.160.20">
    <property type="match status" value="1"/>
</dbReference>
<evidence type="ECO:0000256" key="3">
    <source>
        <dbReference type="ARBA" id="ARBA00022777"/>
    </source>
</evidence>
<dbReference type="PANTHER" id="PTHR47989:SF27">
    <property type="entry name" value="PROTEIN KINASE DOMAIN-CONTAINING PROTEIN"/>
    <property type="match status" value="1"/>
</dbReference>
<evidence type="ECO:0000313" key="11">
    <source>
        <dbReference type="Proteomes" id="UP000824890"/>
    </source>
</evidence>
<evidence type="ECO:0000313" key="10">
    <source>
        <dbReference type="EMBL" id="KAH0876306.1"/>
    </source>
</evidence>
<keyword evidence="11" id="KW-1185">Reference proteome</keyword>
<keyword evidence="2" id="KW-0547">Nucleotide-binding</keyword>
<sequence>KKKQEMLRSSVPIWVLCFSFFSLAVFVSSTSQEIPISQAYSPPVRAQSPGPPIVKVVLRQDLNKKILIALIASSTLLCVTVMLLLYLLLWRYSYMKNSFTGINPNHHPDSVRSSVSTKPIAHKIDSVTKGTIPVYEYQLLETATNKFSESNVLSRGGRGCLYKACLDEKSSVTVKRLDGGGDTDIIEKQFENEVDWLAKIKHQNIISMLGFSVYRQTRCIVYEMMQNGSLESQLHGPSQGSGLTWQLRMKIAVDIARGLEYLHEHCHPPVVHRDLKSSNILLDSHFNAKISDFGYAAVSMTQGKNLKLNGTLGNRASEYIVDGKVTDKNDVYSFGVILLELLLGKKSVEKPSTTEPESVVTWVPKLSDRANLPNILDPAIKGSMDLKHLYQVAAVAVLCVQPEPSYRPLITDVLHSLIPLLPLELGGSLRILNEKLDELRGEDQEEETKQIRRRRRRSNINISLKDIPPLVPSSIPRDRNSSSLIDPNSTQGLNHPLPKPHVEEDSTSLSKGLITNIGYVFTYSHTDICSIGGVPDECKKGSAKSLLHEMCTSKRWKPPVYDCCSVDGPCHLRLFTYKVVVEIKDSSGTTTVLECFGDPKRKKKAAAEHAAEAALWYLDHVQGKSDKTASSTQMK</sequence>